<comment type="caution">
    <text evidence="4">The sequence shown here is derived from an EMBL/GenBank/DDBJ whole genome shotgun (WGS) entry which is preliminary data.</text>
</comment>
<dbReference type="InterPro" id="IPR008998">
    <property type="entry name" value="Agglutinin"/>
</dbReference>
<organism evidence="4 5">
    <name type="scientific">Linum tenue</name>
    <dbReference type="NCBI Taxonomy" id="586396"/>
    <lineage>
        <taxon>Eukaryota</taxon>
        <taxon>Viridiplantae</taxon>
        <taxon>Streptophyta</taxon>
        <taxon>Embryophyta</taxon>
        <taxon>Tracheophyta</taxon>
        <taxon>Spermatophyta</taxon>
        <taxon>Magnoliopsida</taxon>
        <taxon>eudicotyledons</taxon>
        <taxon>Gunneridae</taxon>
        <taxon>Pentapetalae</taxon>
        <taxon>rosids</taxon>
        <taxon>fabids</taxon>
        <taxon>Malpighiales</taxon>
        <taxon>Linaceae</taxon>
        <taxon>Linum</taxon>
    </lineage>
</organism>
<evidence type="ECO:0000313" key="5">
    <source>
        <dbReference type="Proteomes" id="UP001154282"/>
    </source>
</evidence>
<dbReference type="AlphaFoldDB" id="A0AAV0LL25"/>
<dbReference type="Gene3D" id="2.80.10.50">
    <property type="match status" value="2"/>
</dbReference>
<name>A0AAV0LL25_9ROSI</name>
<dbReference type="Proteomes" id="UP001154282">
    <property type="component" value="Unassembled WGS sequence"/>
</dbReference>
<evidence type="ECO:0000313" key="4">
    <source>
        <dbReference type="EMBL" id="CAI0434875.1"/>
    </source>
</evidence>
<feature type="domain" description="Agglutinin" evidence="3">
    <location>
        <begin position="161"/>
        <end position="296"/>
    </location>
</feature>
<dbReference type="PANTHER" id="PTHR39244">
    <property type="entry name" value="NATTERIN-4"/>
    <property type="match status" value="1"/>
</dbReference>
<reference evidence="4" key="1">
    <citation type="submission" date="2022-08" db="EMBL/GenBank/DDBJ databases">
        <authorList>
            <person name="Gutierrez-Valencia J."/>
        </authorList>
    </citation>
    <scope>NUCLEOTIDE SEQUENCE</scope>
</reference>
<dbReference type="InterPro" id="IPR053237">
    <property type="entry name" value="Natterin_C"/>
</dbReference>
<dbReference type="Pfam" id="PF07468">
    <property type="entry name" value="Agglutinin"/>
    <property type="match status" value="2"/>
</dbReference>
<evidence type="ECO:0000256" key="2">
    <source>
        <dbReference type="ARBA" id="ARBA00023157"/>
    </source>
</evidence>
<dbReference type="InterPro" id="IPR055267">
    <property type="entry name" value="Aerolysin-like_C"/>
</dbReference>
<dbReference type="PANTHER" id="PTHR39244:SF5">
    <property type="entry name" value="NATTERIN-3-LIKE"/>
    <property type="match status" value="1"/>
</dbReference>
<dbReference type="SUPFAM" id="SSF50382">
    <property type="entry name" value="Agglutinin"/>
    <property type="match status" value="2"/>
</dbReference>
<comment type="similarity">
    <text evidence="1">Belongs to the aerolysin family.</text>
</comment>
<dbReference type="Gene3D" id="2.170.15.10">
    <property type="entry name" value="Proaerolysin, chain A, domain 3"/>
    <property type="match status" value="1"/>
</dbReference>
<evidence type="ECO:0000259" key="3">
    <source>
        <dbReference type="SMART" id="SM00791"/>
    </source>
</evidence>
<gene>
    <name evidence="4" type="ORF">LITE_LOCUS24462</name>
</gene>
<dbReference type="Pfam" id="PF01117">
    <property type="entry name" value="Aerolysin"/>
    <property type="match status" value="1"/>
</dbReference>
<proteinExistence type="inferred from homology"/>
<protein>
    <recommendedName>
        <fullName evidence="3">Agglutinin domain-containing protein</fullName>
    </recommendedName>
</protein>
<accession>A0AAV0LL25</accession>
<dbReference type="CDD" id="cd20216">
    <property type="entry name" value="PFM_HFR-2-like"/>
    <property type="match status" value="1"/>
</dbReference>
<sequence>MAQPPLPRYVVLKCKYNNKYMRYTHEDVQQHGLLQFTGEQAVSPYAKFQVEPSKTVSGLVHLRCTYNNKYWVRWSETQYWISGGADNPEEDQSKWSCTLFKPVFVEKDDHKTVRFLHVQLNHYACLFRSDPPFGNFVYAGWEEPNSDLCDVCEILDWESLLVLPKHVAFKGDNGQYLCARWIEGHEYLEFSGSDLGDPSVGNEVFTNPDGSIRIKSDYFNKFWRRSPNWIWGDSSDSTAGNADTLFWPVKVGKSVVALRNYGNNYFCKRLTTEGKTSCLNAGVSTISREAQIGVEELVISRSIYDVDFRLMDARIYDQSIVTMATGVASNGTSNPNTAKVKLSYTDTKSSTWSGNVSLKVGVKTTIKTGIPFLAEGHIEISGEFSGGYTWGETNESSNTLETEYEVSVKPMSLTRISLLATRGSCDIPYSYTQRDTLTNGSQVTYRMDDGVYTGINSFNFKYETKEEKLVI</sequence>
<keyword evidence="5" id="KW-1185">Reference proteome</keyword>
<feature type="domain" description="Agglutinin" evidence="3">
    <location>
        <begin position="6"/>
        <end position="156"/>
    </location>
</feature>
<dbReference type="EMBL" id="CAMGYJ010000006">
    <property type="protein sequence ID" value="CAI0434875.1"/>
    <property type="molecule type" value="Genomic_DNA"/>
</dbReference>
<keyword evidence="2" id="KW-1015">Disulfide bond</keyword>
<dbReference type="InterPro" id="IPR036242">
    <property type="entry name" value="Agglutinin_dom_sf"/>
</dbReference>
<dbReference type="CDD" id="cd00257">
    <property type="entry name" value="beta-trefoil_FSCN-like"/>
    <property type="match status" value="1"/>
</dbReference>
<dbReference type="SUPFAM" id="SSF56973">
    <property type="entry name" value="Aerolisin/ETX pore-forming domain"/>
    <property type="match status" value="1"/>
</dbReference>
<dbReference type="SMART" id="SM00791">
    <property type="entry name" value="Agglutinin"/>
    <property type="match status" value="2"/>
</dbReference>
<evidence type="ECO:0000256" key="1">
    <source>
        <dbReference type="ARBA" id="ARBA00009831"/>
    </source>
</evidence>